<keyword evidence="16" id="KW-1185">Reference proteome</keyword>
<dbReference type="AlphaFoldDB" id="A0A087XNK3"/>
<dbReference type="CDD" id="cd11994">
    <property type="entry name" value="SH3_Intersectin2_4"/>
    <property type="match status" value="1"/>
</dbReference>
<dbReference type="Pfam" id="PF07653">
    <property type="entry name" value="SH3_2"/>
    <property type="match status" value="2"/>
</dbReference>
<evidence type="ECO:0000256" key="3">
    <source>
        <dbReference type="ARBA" id="ARBA00022443"/>
    </source>
</evidence>
<dbReference type="InterPro" id="IPR051480">
    <property type="entry name" value="Endocytic_GEF_Adapter"/>
</dbReference>
<reference evidence="15" key="2">
    <citation type="submission" date="2025-08" db="UniProtKB">
        <authorList>
            <consortium name="Ensembl"/>
        </authorList>
    </citation>
    <scope>IDENTIFICATION</scope>
</reference>
<dbReference type="PANTHER" id="PTHR46006:SF6">
    <property type="entry name" value="INTERSECTIN-2 ISOFORM X1"/>
    <property type="match status" value="1"/>
</dbReference>
<reference evidence="16" key="1">
    <citation type="submission" date="2013-10" db="EMBL/GenBank/DDBJ databases">
        <authorList>
            <person name="Schartl M."/>
            <person name="Warren W."/>
        </authorList>
    </citation>
    <scope>NUCLEOTIDE SEQUENCE [LARGE SCALE GENOMIC DNA]</scope>
    <source>
        <strain evidence="16">female</strain>
    </source>
</reference>
<dbReference type="SMART" id="SM00233">
    <property type="entry name" value="PH"/>
    <property type="match status" value="1"/>
</dbReference>
<feature type="domain" description="DH" evidence="14">
    <location>
        <begin position="756"/>
        <end position="942"/>
    </location>
</feature>
<keyword evidence="3 8" id="KW-0728">SH3 domain</keyword>
<dbReference type="SMART" id="SM00326">
    <property type="entry name" value="SH3"/>
    <property type="match status" value="5"/>
</dbReference>
<dbReference type="GeneTree" id="ENSGT00940000155936"/>
<feature type="compositionally biased region" description="Low complexity" evidence="10">
    <location>
        <begin position="401"/>
        <end position="411"/>
    </location>
</feature>
<dbReference type="PROSITE" id="PS50010">
    <property type="entry name" value="DH_2"/>
    <property type="match status" value="1"/>
</dbReference>
<keyword evidence="5" id="KW-0770">Synapse</keyword>
<dbReference type="InterPro" id="IPR035892">
    <property type="entry name" value="C2_domain_sf"/>
</dbReference>
<dbReference type="Pfam" id="PF00018">
    <property type="entry name" value="SH3_1"/>
    <property type="match status" value="1"/>
</dbReference>
<dbReference type="PROSITE" id="PS50002">
    <property type="entry name" value="SH3"/>
    <property type="match status" value="5"/>
</dbReference>
<feature type="domain" description="SH3" evidence="11">
    <location>
        <begin position="334"/>
        <end position="395"/>
    </location>
</feature>
<dbReference type="GO" id="GO:0035556">
    <property type="term" value="P:intracellular signal transduction"/>
    <property type="evidence" value="ECO:0007669"/>
    <property type="project" value="InterPro"/>
</dbReference>
<dbReference type="InterPro" id="IPR001452">
    <property type="entry name" value="SH3_domain"/>
</dbReference>
<protein>
    <submittedName>
        <fullName evidence="15">Intersectin 2a</fullName>
    </submittedName>
</protein>
<dbReference type="STRING" id="48698.ENSPFOP00000007356"/>
<evidence type="ECO:0000313" key="15">
    <source>
        <dbReference type="Ensembl" id="ENSPFOP00000007356.2"/>
    </source>
</evidence>
<dbReference type="GO" id="GO:0005737">
    <property type="term" value="C:cytoplasm"/>
    <property type="evidence" value="ECO:0007669"/>
    <property type="project" value="UniProtKB-SubCell"/>
</dbReference>
<reference evidence="15" key="3">
    <citation type="submission" date="2025-09" db="UniProtKB">
        <authorList>
            <consortium name="Ensembl"/>
        </authorList>
    </citation>
    <scope>IDENTIFICATION</scope>
</reference>
<dbReference type="FunFam" id="2.30.30.40:FF:000041">
    <property type="entry name" value="Intersectin 1"/>
    <property type="match status" value="1"/>
</dbReference>
<evidence type="ECO:0000259" key="12">
    <source>
        <dbReference type="PROSITE" id="PS50003"/>
    </source>
</evidence>
<dbReference type="Gene3D" id="2.30.30.40">
    <property type="entry name" value="SH3 Domains"/>
    <property type="match status" value="5"/>
</dbReference>
<feature type="region of interest" description="Disordered" evidence="10">
    <location>
        <begin position="392"/>
        <end position="411"/>
    </location>
</feature>
<evidence type="ECO:0000256" key="1">
    <source>
        <dbReference type="ARBA" id="ARBA00004316"/>
    </source>
</evidence>
<dbReference type="CDD" id="cd00160">
    <property type="entry name" value="RhoGEF"/>
    <property type="match status" value="1"/>
</dbReference>
<evidence type="ECO:0000313" key="16">
    <source>
        <dbReference type="Proteomes" id="UP000028760"/>
    </source>
</evidence>
<dbReference type="SMART" id="SM00325">
    <property type="entry name" value="RhoGEF"/>
    <property type="match status" value="1"/>
</dbReference>
<evidence type="ECO:0000256" key="4">
    <source>
        <dbReference type="ARBA" id="ARBA00022490"/>
    </source>
</evidence>
<evidence type="ECO:0000256" key="7">
    <source>
        <dbReference type="ARBA" id="ARBA00034103"/>
    </source>
</evidence>
<dbReference type="InterPro" id="IPR001849">
    <property type="entry name" value="PH_domain"/>
</dbReference>
<dbReference type="PRINTS" id="PR01887">
    <property type="entry name" value="SPECTRNALPHA"/>
</dbReference>
<dbReference type="InterPro" id="IPR000219">
    <property type="entry name" value="DH_dom"/>
</dbReference>
<evidence type="ECO:0000256" key="9">
    <source>
        <dbReference type="SAM" id="Coils"/>
    </source>
</evidence>
<dbReference type="GO" id="GO:0035025">
    <property type="term" value="P:positive regulation of Rho protein signal transduction"/>
    <property type="evidence" value="ECO:0007669"/>
    <property type="project" value="TreeGrafter"/>
</dbReference>
<feature type="region of interest" description="Disordered" evidence="10">
    <location>
        <begin position="23"/>
        <end position="44"/>
    </location>
</feature>
<dbReference type="CDD" id="cd11838">
    <property type="entry name" value="SH3_Intersectin_3"/>
    <property type="match status" value="1"/>
</dbReference>
<comment type="subcellular location">
    <subcellularLocation>
        <location evidence="1">Cell projection</location>
    </subcellularLocation>
    <subcellularLocation>
        <location evidence="2">Cytoplasm</location>
    </subcellularLocation>
    <subcellularLocation>
        <location evidence="7">Synapse</location>
    </subcellularLocation>
</comment>
<feature type="domain" description="C2" evidence="13">
    <location>
        <begin position="1098"/>
        <end position="1214"/>
    </location>
</feature>
<dbReference type="InterPro" id="IPR035740">
    <property type="entry name" value="Intersectin-2_SH3_4"/>
</dbReference>
<dbReference type="Ensembl" id="ENSPFOT00000007368.2">
    <property type="protein sequence ID" value="ENSPFOP00000007356.2"/>
    <property type="gene ID" value="ENSPFOG00000007008.2"/>
</dbReference>
<evidence type="ECO:0000256" key="10">
    <source>
        <dbReference type="SAM" id="MobiDB-lite"/>
    </source>
</evidence>
<dbReference type="GO" id="GO:0005085">
    <property type="term" value="F:guanyl-nucleotide exchange factor activity"/>
    <property type="evidence" value="ECO:0007669"/>
    <property type="project" value="InterPro"/>
</dbReference>
<dbReference type="SUPFAM" id="SSF48065">
    <property type="entry name" value="DBL homology domain (DH-domain)"/>
    <property type="match status" value="1"/>
</dbReference>
<dbReference type="Pfam" id="PF14604">
    <property type="entry name" value="SH3_9"/>
    <property type="match status" value="2"/>
</dbReference>
<dbReference type="PROSITE" id="PS00741">
    <property type="entry name" value="DH_1"/>
    <property type="match status" value="1"/>
</dbReference>
<feature type="region of interest" description="Disordered" evidence="10">
    <location>
        <begin position="211"/>
        <end position="332"/>
    </location>
</feature>
<dbReference type="InterPro" id="IPR011993">
    <property type="entry name" value="PH-like_dom_sf"/>
</dbReference>
<dbReference type="SUPFAM" id="SSF49562">
    <property type="entry name" value="C2 domain (Calcium/lipid-binding domain, CaLB)"/>
    <property type="match status" value="1"/>
</dbReference>
<dbReference type="InterPro" id="IPR000008">
    <property type="entry name" value="C2_dom"/>
</dbReference>
<dbReference type="PRINTS" id="PR00452">
    <property type="entry name" value="SH3DOMAIN"/>
</dbReference>
<dbReference type="InterPro" id="IPR001331">
    <property type="entry name" value="GDS_CDC24_CS"/>
</dbReference>
<dbReference type="InterPro" id="IPR035899">
    <property type="entry name" value="DBL_dom_sf"/>
</dbReference>
<dbReference type="Pfam" id="PF00168">
    <property type="entry name" value="C2"/>
    <property type="match status" value="1"/>
</dbReference>
<dbReference type="FunFam" id="2.60.40.150:FF:000029">
    <property type="entry name" value="Intersectin 1"/>
    <property type="match status" value="1"/>
</dbReference>
<sequence>MPPFSAHHPLLYVQAAKQEMERQRREEWERAKREELGRRKEAEQEEIVRLRARKKSLELELEAVGNKHKQITDRLRDAQSMRRIQKAEVDLINQKRDARIAEINTLQLEFEEWQRKLSQLVPEQQRLSEKLRNISLKKLPPAALTSLAGSAAESSGNCRRLKDQLDVLEKETTDKLAQMEQYNKELKELREKQTKQQAVLDDLHRVKEEKLRELQRRREEEKERRRREEAEAARLAKLEEEKREQERREQERREREEEEARQRRLQEEQRARQREEEEREAQARLRAAQEKAQEEERRRRDEEERKKRELEEEMKRKEMEEERRKKGEKERGAAQLTSYRALYSFLARNAEELSIDADCVIEVDEHTVGEPGWLCGNYQGKRGWFPQSYAEKCPTPPTPEAAPASSSLPPLNTRNAAVDATEDSRVPLFSAASQSTVLLAARAISSWSPASETHLNLSPDMGGALLSFSQGDLISVLQQRDDWWLGQLNGTRGWFPKSYVTPESAGNADVDTTDTSVQLEEYVALYTYESPETGDLTFDEGDVIMVTEREGEWWRGCIGDKTGLFPSNYVRPVESEASKPGVSSKKPEIVQAVTATEAPTAYQLTLSPGQLIVVRAKNSTGWWLGELQARGKKRQKGWFHSSHVKLLGPSSAKTCLSPLPVCQVIAMYDYAAANRDELSFSKGQLINILDKTNPDWWKGETNGVTGLLPTNYVKMTTESDPSQQCTLNSSSLPEPGGGHGCADLITLDTMTPQERKRQGYIHELFHTEETYVDDLELVLEVFHKPMSESGRLTEAEMATIFVNWRELIMCNTRLLNALRERKQTGGENMPVQLIGDLLASELAHMQPYVCFCSSQLNAAALLQAKTHSQPEFKDFLKKVATNYRCKGMPLSSFLLKPMQRLTRYPLLIKNILEHTPEGHEDREPLREALERAEELCSQVNEAVREKENADRLEWIQNHIQCEGPIEHLVFSSLTNCLGPRKLLHSGRLFKTKSSRELWAFLFNDFLLLTHSAKPFSSSGSEKLFSPKTNIQLKIYKTPLFLNEVLVKMPADPSSDEPLFHVSHIDRVYTLKTETLSERTAWVQKIKAASEHFIETEKKKREKAYQARSLKSSGIGRLLVTVIEAQELKACKPNGKSNPYCELTMGAQCYTSRPVLDTLNPKWNFNCQFFIRDIYQDVLSITVFEKDQFSPDDFLGRAEVPVATIKKDMESKGAATRRLLLHEVPTGEVSVKLDLQLYEATK</sequence>
<dbReference type="Gene3D" id="2.60.40.150">
    <property type="entry name" value="C2 domain"/>
    <property type="match status" value="1"/>
</dbReference>
<evidence type="ECO:0000259" key="11">
    <source>
        <dbReference type="PROSITE" id="PS50002"/>
    </source>
</evidence>
<keyword evidence="6" id="KW-0966">Cell projection</keyword>
<feature type="coiled-coil region" evidence="9">
    <location>
        <begin position="925"/>
        <end position="952"/>
    </location>
</feature>
<dbReference type="SUPFAM" id="SSF50729">
    <property type="entry name" value="PH domain-like"/>
    <property type="match status" value="1"/>
</dbReference>
<dbReference type="Proteomes" id="UP000028760">
    <property type="component" value="Unassembled WGS sequence"/>
</dbReference>
<dbReference type="PROSITE" id="PS50003">
    <property type="entry name" value="PH_DOMAIN"/>
    <property type="match status" value="1"/>
</dbReference>
<dbReference type="EMBL" id="AYCK01008679">
    <property type="status" value="NOT_ANNOTATED_CDS"/>
    <property type="molecule type" value="Genomic_DNA"/>
</dbReference>
<feature type="domain" description="PH" evidence="12">
    <location>
        <begin position="981"/>
        <end position="1090"/>
    </location>
</feature>
<evidence type="ECO:0000259" key="13">
    <source>
        <dbReference type="PROSITE" id="PS50004"/>
    </source>
</evidence>
<proteinExistence type="predicted"/>
<organism evidence="15 16">
    <name type="scientific">Poecilia formosa</name>
    <name type="common">Amazon molly</name>
    <name type="synonym">Limia formosa</name>
    <dbReference type="NCBI Taxonomy" id="48698"/>
    <lineage>
        <taxon>Eukaryota</taxon>
        <taxon>Metazoa</taxon>
        <taxon>Chordata</taxon>
        <taxon>Craniata</taxon>
        <taxon>Vertebrata</taxon>
        <taxon>Euteleostomi</taxon>
        <taxon>Actinopterygii</taxon>
        <taxon>Neopterygii</taxon>
        <taxon>Teleostei</taxon>
        <taxon>Neoteleostei</taxon>
        <taxon>Acanthomorphata</taxon>
        <taxon>Ovalentaria</taxon>
        <taxon>Atherinomorphae</taxon>
        <taxon>Cyprinodontiformes</taxon>
        <taxon>Poeciliidae</taxon>
        <taxon>Poeciliinae</taxon>
        <taxon>Poecilia</taxon>
    </lineage>
</organism>
<evidence type="ECO:0000256" key="6">
    <source>
        <dbReference type="ARBA" id="ARBA00023273"/>
    </source>
</evidence>
<dbReference type="FunFam" id="1.20.900.10:FF:000011">
    <property type="entry name" value="Intersectin 1"/>
    <property type="match status" value="1"/>
</dbReference>
<dbReference type="SMART" id="SM00239">
    <property type="entry name" value="C2"/>
    <property type="match status" value="1"/>
</dbReference>
<dbReference type="Gene3D" id="1.20.900.10">
    <property type="entry name" value="Dbl homology (DH) domain"/>
    <property type="match status" value="1"/>
</dbReference>
<evidence type="ECO:0000259" key="14">
    <source>
        <dbReference type="PROSITE" id="PS50010"/>
    </source>
</evidence>
<dbReference type="Pfam" id="PF00621">
    <property type="entry name" value="RhoGEF"/>
    <property type="match status" value="1"/>
</dbReference>
<dbReference type="PANTHER" id="PTHR46006">
    <property type="entry name" value="RHO GUANINE NUCLEOTIDE EXCHANGE FACTOR AT 64C, ISOFORM A"/>
    <property type="match status" value="1"/>
</dbReference>
<feature type="domain" description="SH3" evidence="11">
    <location>
        <begin position="436"/>
        <end position="505"/>
    </location>
</feature>
<keyword evidence="4" id="KW-0963">Cytoplasm</keyword>
<dbReference type="InterPro" id="IPR036028">
    <property type="entry name" value="SH3-like_dom_sf"/>
</dbReference>
<accession>A0A087XNK3</accession>
<dbReference type="Pfam" id="PF16652">
    <property type="entry name" value="PH_13"/>
    <property type="match status" value="1"/>
</dbReference>
<dbReference type="SUPFAM" id="SSF50044">
    <property type="entry name" value="SH3-domain"/>
    <property type="match status" value="5"/>
</dbReference>
<feature type="domain" description="SH3" evidence="11">
    <location>
        <begin position="659"/>
        <end position="718"/>
    </location>
</feature>
<name>A0A087XNK3_POEFO</name>
<dbReference type="CDD" id="cd08375">
    <property type="entry name" value="C2_Intersectin"/>
    <property type="match status" value="1"/>
</dbReference>
<dbReference type="GO" id="GO:0042995">
    <property type="term" value="C:cell projection"/>
    <property type="evidence" value="ECO:0007669"/>
    <property type="project" value="UniProtKB-SubCell"/>
</dbReference>
<dbReference type="eggNOG" id="KOG1029">
    <property type="taxonomic scope" value="Eukaryota"/>
</dbReference>
<dbReference type="eggNOG" id="KOG4305">
    <property type="taxonomic scope" value="Eukaryota"/>
</dbReference>
<feature type="domain" description="SH3" evidence="11">
    <location>
        <begin position="517"/>
        <end position="575"/>
    </location>
</feature>
<dbReference type="PROSITE" id="PS50004">
    <property type="entry name" value="C2"/>
    <property type="match status" value="1"/>
</dbReference>
<evidence type="ECO:0000256" key="5">
    <source>
        <dbReference type="ARBA" id="ARBA00023018"/>
    </source>
</evidence>
<keyword evidence="9" id="KW-0175">Coiled coil</keyword>
<feature type="domain" description="SH3" evidence="11">
    <location>
        <begin position="585"/>
        <end position="649"/>
    </location>
</feature>
<evidence type="ECO:0000256" key="8">
    <source>
        <dbReference type="PROSITE-ProRule" id="PRU00192"/>
    </source>
</evidence>
<dbReference type="Gene3D" id="2.30.29.30">
    <property type="entry name" value="Pleckstrin-homology domain (PH domain)/Phosphotyrosine-binding domain (PTB)"/>
    <property type="match status" value="1"/>
</dbReference>
<dbReference type="FunFam" id="2.30.29.30:FF:000069">
    <property type="entry name" value="Intersectin 1"/>
    <property type="match status" value="1"/>
</dbReference>
<evidence type="ECO:0000256" key="2">
    <source>
        <dbReference type="ARBA" id="ARBA00004496"/>
    </source>
</evidence>
<dbReference type="GO" id="GO:0045202">
    <property type="term" value="C:synapse"/>
    <property type="evidence" value="ECO:0007669"/>
    <property type="project" value="UniProtKB-SubCell"/>
</dbReference>